<dbReference type="RefSeq" id="WP_011637346.1">
    <property type="nucleotide sequence ID" value="NZ_JBBMQR010000021.1"/>
</dbReference>
<dbReference type="Gene3D" id="3.10.450.50">
    <property type="match status" value="1"/>
</dbReference>
<dbReference type="NCBIfam" id="NF002486">
    <property type="entry name" value="PRK01752.1"/>
    <property type="match status" value="1"/>
</dbReference>
<proteinExistence type="predicted"/>
<dbReference type="GeneID" id="41837249"/>
<name>A0A119CZE6_SHEFR</name>
<dbReference type="InterPro" id="IPR004027">
    <property type="entry name" value="SEC_C_motif"/>
</dbReference>
<dbReference type="NCBIfam" id="NF002449">
    <property type="entry name" value="PRK01617.1"/>
    <property type="match status" value="1"/>
</dbReference>
<evidence type="ECO:0000313" key="2">
    <source>
        <dbReference type="EMBL" id="KVX01265.1"/>
    </source>
</evidence>
<dbReference type="OMA" id="WLYVDGD"/>
<dbReference type="SUPFAM" id="SSF103642">
    <property type="entry name" value="Sec-C motif"/>
    <property type="match status" value="1"/>
</dbReference>
<dbReference type="InterPro" id="IPR032710">
    <property type="entry name" value="NTF2-like_dom_sf"/>
</dbReference>
<dbReference type="InterPro" id="IPR048469">
    <property type="entry name" value="YchJ-like_M"/>
</dbReference>
<reference evidence="2 3" key="1">
    <citation type="submission" date="2016-01" db="EMBL/GenBank/DDBJ databases">
        <title>Draft genome of the antarctic isolate Shewanella frigidimarina Ag06-30.</title>
        <authorList>
            <person name="Parmeciano Di Noto G."/>
            <person name="Vazquez S."/>
            <person name="Mac Cormack W."/>
            <person name="Iriarte A."/>
            <person name="Quiroga C."/>
        </authorList>
    </citation>
    <scope>NUCLEOTIDE SEQUENCE [LARGE SCALE GENOMIC DNA]</scope>
    <source>
        <strain evidence="2 3">Ag06-30</strain>
    </source>
</reference>
<dbReference type="EMBL" id="LRDC01000028">
    <property type="protein sequence ID" value="KVX01265.1"/>
    <property type="molecule type" value="Genomic_DNA"/>
</dbReference>
<feature type="domain" description="YchJ-like middle NTF2-like" evidence="1">
    <location>
        <begin position="39"/>
        <end position="132"/>
    </location>
</feature>
<protein>
    <recommendedName>
        <fullName evidence="1">YchJ-like middle NTF2-like domain-containing protein</fullName>
    </recommendedName>
</protein>
<dbReference type="PANTHER" id="PTHR33747:SF1">
    <property type="entry name" value="ADENYLATE CYCLASE-ASSOCIATED CAP C-TERMINAL DOMAIN-CONTAINING PROTEIN"/>
    <property type="match status" value="1"/>
</dbReference>
<dbReference type="Pfam" id="PF02810">
    <property type="entry name" value="SEC-C"/>
    <property type="match status" value="2"/>
</dbReference>
<dbReference type="AlphaFoldDB" id="A0A119CZE6"/>
<dbReference type="SUPFAM" id="SSF54427">
    <property type="entry name" value="NTF2-like"/>
    <property type="match status" value="1"/>
</dbReference>
<gene>
    <name evidence="2" type="ORF">AWJ07_18740</name>
</gene>
<dbReference type="Pfam" id="PF17775">
    <property type="entry name" value="YchJ_M-like"/>
    <property type="match status" value="1"/>
</dbReference>
<accession>A0A119CZE6</accession>
<comment type="caution">
    <text evidence="2">The sequence shown here is derived from an EMBL/GenBank/DDBJ whole genome shotgun (WGS) entry which is preliminary data.</text>
</comment>
<organism evidence="2">
    <name type="scientific">Shewanella frigidimarina</name>
    <dbReference type="NCBI Taxonomy" id="56812"/>
    <lineage>
        <taxon>Bacteria</taxon>
        <taxon>Pseudomonadati</taxon>
        <taxon>Pseudomonadota</taxon>
        <taxon>Gammaproteobacteria</taxon>
        <taxon>Alteromonadales</taxon>
        <taxon>Shewanellaceae</taxon>
        <taxon>Shewanella</taxon>
    </lineage>
</organism>
<sequence>MNKNDLINTKSTLCPCGSKQLYSKCCEPYHLSHAVAERPEHLMRSRYSAFVLRQFHYLITTHHADYLHGLTEQQLAQGDVQWLGLQVLSSKQESDHGEVTFKAWFIEDKHIDAIYECSSFIKQDGCWFYTHGQQMQTPLPSRNDACICSSGKKFKLCCAKLMR</sequence>
<evidence type="ECO:0000313" key="3">
    <source>
        <dbReference type="Proteomes" id="UP000055702"/>
    </source>
</evidence>
<dbReference type="Proteomes" id="UP000055702">
    <property type="component" value="Unassembled WGS sequence"/>
</dbReference>
<evidence type="ECO:0000259" key="1">
    <source>
        <dbReference type="Pfam" id="PF17775"/>
    </source>
</evidence>
<dbReference type="PANTHER" id="PTHR33747">
    <property type="entry name" value="UPF0225 PROTEIN SCO1677"/>
    <property type="match status" value="1"/>
</dbReference>